<keyword evidence="4" id="KW-0732">Signal</keyword>
<sequence>VECLNITFRNSWYIISVRKTRSWLWNRKTCQSQGGDLVSIETEEEWNFINDQIQRRDTASYENNWSIGLTKRAGNWTWVNGRPLTICKWEQGEPRGEHDAAFMYKRSSNGEQGVFGGVNVTSIGYRHTYICEISEVAHGNRSGMKFTWHYGKVTGNHFGKQAEAKAEEDFFTAVNQSTIYYNGNASGELVSLNDEAFSVNETYVVKLVVTKDIRISTVYQVIHLIEGDPPEIYQRLGIYLVFSVVIKFAWFVFTVVFVAVVNTNICSRPWSLSLFKLLLLLLSNSTCFVSSFCSKISSYEWRLYQQFKRNTSFTWQRKHNLRLVTSTPLNSSDIVIKGGSLTGGNKYRLALFITITDVLRRMNAYDYSIAIPPTGGNCSISPPSGISLKTDFNLSCSNWESDNTPLSYLFQYRLENGLYNVLYRGVNNNISTSWIPPGNNTDNFTVKVIAIVTDNFGISTSPISLTVQIKPSQNTNLLMAKNSTFQKLIEIGNLTEAALIANSFLLSVLQETSMALSLFKVMNYILENISPLEAKTVSDLLQKSSVIGSALQALEEVPHQSLNFSLSAISSVTSLLWSIAQKRDVADISLTRQSAENLASCLNTVLKAAAVTASEDSKSSFQQQGELLVKISMKALEKVADSLLALTLPDEKTIPFTAGQLSMTLGRCSLQRLSGLEVRAGKGRFILPSKSQLLLAGVNKTSFVDVQMLSFSFNPYTWDGTKERVGSDVVTLQLKNNNSELIKVSNLTEDIVIVTPLKLQKISASEKSWYFTKNNDLRFHEINVKYENTLLMLEIKPQDPTVHLFVYMRFGQRPTTQNYDLNATISHDEKCVWMIGTHDKRDGQTVCFLNPHAPIQVLAERPGKYLLGLKNYNATVNLSHTREKRSCLGGRRRKRSCVEVKDPPPTPPHSENVPVMPVYDSTTDQNYTLKVTLGSCVYWSETLDKWISSGCRVLAESDGFLNCSCSHLTSFGGSLLVEPNPIDFDKVLVEFQQLSETGNIAVIVVIAVILLCYVTVIIIVRKFDEEDAKNRELPIQLPSSSSCTYEYNIVITSGAWKNSGTTAHVALEIYGSDGKSGILQLSQEEPGAVNTLFSRGNSDVFVLYVNKSLGAIQGVQIGHDNFGDSPSWYLEEILIRDVQSKQSWKFMANQWFALERGDGRIERVIDQTSNNLDFGNEVARRWRRGLAESHIWISVAAKLRKSRFTRVQRLSCCLSVLLTSMFANAMFYKLEGKYEQPIQVGPLKMSWRQVVTGIESALVVTPINIFTVFLFQKGAGKSSTNNDYCLKGTLISGIAWCLLFFSCTVSAAFSIFYSLIWEKSVSEQWLSSMLISFAQDVTIKEPVKVFFTALTFAAILKIKAKRSKVHACESPQQVKSGYYKKHFWALQLSEVEEMRRRQAKKQNLTRYFTELGLYLVFVFLLMAVCYGNRNDHRYLMTKSIRDGLPNFGKVTNNTMYWSWLQRVFIPGVFSGRWYNGQRDEQTIYIGNKQSLLVGMARVRQLRVKATKCKVLNYMCFKGYSTKTEDKTAYNKPGWRPVDGTLRNDELLQLCPKPWRYQHAEETDTRPRWGQFSFYDGGGFVADLGYDNLTGFSIVTNLRNNGWLDRQTRVVLAEFSTYNPSVNILGVATYFYEVDASGLKAASMQTHVLSLDSTDTPSHQFYLISLLLYIVFVFLYFGREIFRLYNHRSRYFKSIWNWVEVFQILFSLIAVVMYIIRQSKAISTMGKLHKNIYANLSFQEAITCQEVENVVLGILTFIVTTKLLRIIRFNNYVALFSTTLKISARSLSSFSIVLFIFFVAFLHFGVLMFGCVSERYSSVLKGAYFQLELTLGRVKARPINELAQANTIYAKIFAFLILFTLTILCMNIFIGIINDALLDAKNHVSESELYDLIDENRCLSSKERKEFFNAISNKLKQSRTSKTSAEVKDKESGNIGLDPTNNSNLNFDLISQAIKAWRKKRSRETIDKQQCSTRRQALFDRISNMLKSLKGESNDDCSKRREKKKVRFQEDVVESSLRKLRKREHDLLQRLESIVSGFTAEDEEFDYLLITAEVYLY</sequence>
<dbReference type="InterPro" id="IPR027359">
    <property type="entry name" value="Volt_channel_dom_sf"/>
</dbReference>
<feature type="domain" description="C-type lectin" evidence="14">
    <location>
        <begin position="8"/>
        <end position="132"/>
    </location>
</feature>
<dbReference type="Pfam" id="PF01477">
    <property type="entry name" value="PLAT"/>
    <property type="match status" value="1"/>
</dbReference>
<dbReference type="InterPro" id="IPR001304">
    <property type="entry name" value="C-type_lectin-like"/>
</dbReference>
<dbReference type="InterPro" id="IPR001024">
    <property type="entry name" value="PLAT/LH2_dom"/>
</dbReference>
<dbReference type="Pfam" id="PF01825">
    <property type="entry name" value="GPS"/>
    <property type="match status" value="1"/>
</dbReference>
<keyword evidence="8" id="KW-0325">Glycoprotein</keyword>
<keyword evidence="18" id="KW-1185">Reference proteome</keyword>
<evidence type="ECO:0000256" key="7">
    <source>
        <dbReference type="ARBA" id="ARBA00023157"/>
    </source>
</evidence>
<feature type="transmembrane region" description="Helical" evidence="13">
    <location>
        <begin position="1658"/>
        <end position="1676"/>
    </location>
</feature>
<evidence type="ECO:0000256" key="12">
    <source>
        <dbReference type="PROSITE-ProRule" id="PRU00152"/>
    </source>
</evidence>
<evidence type="ECO:0000256" key="10">
    <source>
        <dbReference type="PIRSR" id="PIRSR603915-1"/>
    </source>
</evidence>
<evidence type="ECO:0000259" key="16">
    <source>
        <dbReference type="PROSITE" id="PS50221"/>
    </source>
</evidence>
<dbReference type="GO" id="GO:0050982">
    <property type="term" value="P:detection of mechanical stimulus"/>
    <property type="evidence" value="ECO:0007669"/>
    <property type="project" value="TreeGrafter"/>
</dbReference>
<organism evidence="17 18">
    <name type="scientific">Pocillopora meandrina</name>
    <dbReference type="NCBI Taxonomy" id="46732"/>
    <lineage>
        <taxon>Eukaryota</taxon>
        <taxon>Metazoa</taxon>
        <taxon>Cnidaria</taxon>
        <taxon>Anthozoa</taxon>
        <taxon>Hexacorallia</taxon>
        <taxon>Scleractinia</taxon>
        <taxon>Astrocoeniina</taxon>
        <taxon>Pocilloporidae</taxon>
        <taxon>Pocillopora</taxon>
    </lineage>
</organism>
<comment type="caution">
    <text evidence="17">The sequence shown here is derived from an EMBL/GenBank/DDBJ whole genome shotgun (WGS) entry which is preliminary data.</text>
</comment>
<dbReference type="Gene3D" id="1.10.287.70">
    <property type="match status" value="1"/>
</dbReference>
<keyword evidence="9" id="KW-0966">Cell projection</keyword>
<feature type="disulfide bond" evidence="11">
    <location>
        <begin position="1508"/>
        <end position="1515"/>
    </location>
</feature>
<keyword evidence="10" id="KW-0813">Transport</keyword>
<dbReference type="GO" id="GO:0005262">
    <property type="term" value="F:calcium channel activity"/>
    <property type="evidence" value="ECO:0007669"/>
    <property type="project" value="UniProtKB-KW"/>
</dbReference>
<feature type="transmembrane region" description="Helical" evidence="13">
    <location>
        <begin position="1250"/>
        <end position="1272"/>
    </location>
</feature>
<feature type="domain" description="PLAT" evidence="15">
    <location>
        <begin position="1045"/>
        <end position="1166"/>
    </location>
</feature>
<dbReference type="InterPro" id="IPR036392">
    <property type="entry name" value="PLAT/LH2_dom_sf"/>
</dbReference>
<dbReference type="CDD" id="cd00037">
    <property type="entry name" value="CLECT"/>
    <property type="match status" value="1"/>
</dbReference>
<feature type="transmembrane region" description="Helical" evidence="13">
    <location>
        <begin position="1293"/>
        <end position="1317"/>
    </location>
</feature>
<name>A0AAU9XVP9_9CNID</name>
<reference evidence="17 18" key="1">
    <citation type="submission" date="2022-05" db="EMBL/GenBank/DDBJ databases">
        <authorList>
            <consortium name="Genoscope - CEA"/>
            <person name="William W."/>
        </authorList>
    </citation>
    <scope>NUCLEOTIDE SEQUENCE [LARGE SCALE GENOMIC DNA]</scope>
</reference>
<dbReference type="Proteomes" id="UP001159428">
    <property type="component" value="Unassembled WGS sequence"/>
</dbReference>
<evidence type="ECO:0000256" key="4">
    <source>
        <dbReference type="ARBA" id="ARBA00022729"/>
    </source>
</evidence>
<dbReference type="GO" id="GO:0060170">
    <property type="term" value="C:ciliary membrane"/>
    <property type="evidence" value="ECO:0007669"/>
    <property type="project" value="UniProtKB-SubCell"/>
</dbReference>
<dbReference type="PANTHER" id="PTHR10877:SF150">
    <property type="entry name" value="REJ DOMAIN-CONTAINING PROTEIN"/>
    <property type="match status" value="1"/>
</dbReference>
<protein>
    <submittedName>
        <fullName evidence="17">Uncharacterized protein</fullName>
    </submittedName>
</protein>
<feature type="transmembrane region" description="Helical" evidence="13">
    <location>
        <begin position="1786"/>
        <end position="1809"/>
    </location>
</feature>
<feature type="binding site" evidence="10">
    <location>
        <position position="1947"/>
    </location>
    <ligand>
        <name>Ca(2+)</name>
        <dbReference type="ChEBI" id="CHEBI:29108"/>
        <label>2</label>
    </ligand>
</feature>
<keyword evidence="7" id="KW-1015">Disulfide bond</keyword>
<dbReference type="InterPro" id="IPR057244">
    <property type="entry name" value="GAIN_B"/>
</dbReference>
<keyword evidence="10" id="KW-0106">Calcium</keyword>
<feature type="transmembrane region" description="Helical" evidence="13">
    <location>
        <begin position="1847"/>
        <end position="1872"/>
    </location>
</feature>
<evidence type="ECO:0000256" key="6">
    <source>
        <dbReference type="ARBA" id="ARBA00023136"/>
    </source>
</evidence>
<proteinExistence type="inferred from homology"/>
<dbReference type="InterPro" id="IPR000203">
    <property type="entry name" value="GPS"/>
</dbReference>
<dbReference type="Gene3D" id="1.20.120.350">
    <property type="entry name" value="Voltage-gated potassium channels. Chain C"/>
    <property type="match status" value="1"/>
</dbReference>
<evidence type="ECO:0000256" key="5">
    <source>
        <dbReference type="ARBA" id="ARBA00022989"/>
    </source>
</evidence>
<comment type="subcellular location">
    <subcellularLocation>
        <location evidence="1">Cell projection</location>
        <location evidence="1">Cilium membrane</location>
        <topology evidence="1">Multi-pass membrane protein</topology>
    </subcellularLocation>
</comment>
<feature type="transmembrane region" description="Helical" evidence="13">
    <location>
        <begin position="1749"/>
        <end position="1766"/>
    </location>
</feature>
<evidence type="ECO:0000313" key="17">
    <source>
        <dbReference type="EMBL" id="CAH3159345.1"/>
    </source>
</evidence>
<feature type="domain" description="GAIN-B" evidence="16">
    <location>
        <begin position="812"/>
        <end position="983"/>
    </location>
</feature>
<evidence type="ECO:0000256" key="1">
    <source>
        <dbReference type="ARBA" id="ARBA00004272"/>
    </source>
</evidence>
<accession>A0AAU9XVP9</accession>
<dbReference type="SMART" id="SM00303">
    <property type="entry name" value="GPS"/>
    <property type="match status" value="1"/>
</dbReference>
<dbReference type="GO" id="GO:0005509">
    <property type="term" value="F:calcium ion binding"/>
    <property type="evidence" value="ECO:0007669"/>
    <property type="project" value="InterPro"/>
</dbReference>
<evidence type="ECO:0000259" key="15">
    <source>
        <dbReference type="PROSITE" id="PS50095"/>
    </source>
</evidence>
<keyword evidence="3 13" id="KW-0812">Transmembrane</keyword>
<feature type="non-terminal residue" evidence="17">
    <location>
        <position position="1"/>
    </location>
</feature>
<comment type="caution">
    <text evidence="12">Lacks conserved residue(s) required for the propagation of feature annotation.</text>
</comment>
<evidence type="ECO:0000256" key="9">
    <source>
        <dbReference type="ARBA" id="ARBA00023273"/>
    </source>
</evidence>
<dbReference type="EMBL" id="CALNXJ010000071">
    <property type="protein sequence ID" value="CAH3159345.1"/>
    <property type="molecule type" value="Genomic_DNA"/>
</dbReference>
<dbReference type="SUPFAM" id="SSF49723">
    <property type="entry name" value="Lipase/lipooxygenase domain (PLAT/LH2 domain)"/>
    <property type="match status" value="1"/>
</dbReference>
<dbReference type="SUPFAM" id="SSF56436">
    <property type="entry name" value="C-type lectin-like"/>
    <property type="match status" value="1"/>
</dbReference>
<keyword evidence="10" id="KW-0109">Calcium transport</keyword>
<dbReference type="InterPro" id="IPR002859">
    <property type="entry name" value="PKD/REJ-like"/>
</dbReference>
<evidence type="ECO:0000259" key="14">
    <source>
        <dbReference type="PROSITE" id="PS50041"/>
    </source>
</evidence>
<dbReference type="InterPro" id="IPR016186">
    <property type="entry name" value="C-type_lectin-like/link_sf"/>
</dbReference>
<dbReference type="Gene3D" id="2.60.60.20">
    <property type="entry name" value="PLAT/LH2 domain"/>
    <property type="match status" value="1"/>
</dbReference>
<feature type="transmembrane region" description="Helical" evidence="13">
    <location>
        <begin position="1404"/>
        <end position="1424"/>
    </location>
</feature>
<gene>
    <name evidence="17" type="ORF">PMEA_00031887</name>
</gene>
<dbReference type="Pfam" id="PF00059">
    <property type="entry name" value="Lectin_C"/>
    <property type="match status" value="1"/>
</dbReference>
<dbReference type="Pfam" id="PF08016">
    <property type="entry name" value="PKD_channel"/>
    <property type="match status" value="1"/>
</dbReference>
<evidence type="ECO:0000256" key="13">
    <source>
        <dbReference type="SAM" id="Phobius"/>
    </source>
</evidence>
<dbReference type="InterPro" id="IPR046791">
    <property type="entry name" value="Polycystin_dom"/>
</dbReference>
<dbReference type="SMART" id="SM00034">
    <property type="entry name" value="CLECT"/>
    <property type="match status" value="1"/>
</dbReference>
<dbReference type="Gene3D" id="2.60.220.50">
    <property type="match status" value="1"/>
</dbReference>
<dbReference type="SMART" id="SM00308">
    <property type="entry name" value="LH2"/>
    <property type="match status" value="1"/>
</dbReference>
<comment type="similarity">
    <text evidence="2">Belongs to the polycystin family.</text>
</comment>
<evidence type="ECO:0000313" key="18">
    <source>
        <dbReference type="Proteomes" id="UP001159428"/>
    </source>
</evidence>
<dbReference type="InterPro" id="IPR016187">
    <property type="entry name" value="CTDL_fold"/>
</dbReference>
<keyword evidence="6 13" id="KW-0472">Membrane</keyword>
<dbReference type="PROSITE" id="PS50221">
    <property type="entry name" value="GAIN_B"/>
    <property type="match status" value="1"/>
</dbReference>
<feature type="transmembrane region" description="Helical" evidence="13">
    <location>
        <begin position="273"/>
        <end position="292"/>
    </location>
</feature>
<dbReference type="InterPro" id="IPR051223">
    <property type="entry name" value="Polycystin"/>
</dbReference>
<feature type="transmembrane region" description="Helical" evidence="13">
    <location>
        <begin position="1697"/>
        <end position="1715"/>
    </location>
</feature>
<dbReference type="Pfam" id="PF20519">
    <property type="entry name" value="Polycystin_dom"/>
    <property type="match status" value="1"/>
</dbReference>
<dbReference type="InterPro" id="IPR046338">
    <property type="entry name" value="GAIN_dom_sf"/>
</dbReference>
<dbReference type="PANTHER" id="PTHR10877">
    <property type="entry name" value="POLYCYSTIN FAMILY MEMBER"/>
    <property type="match status" value="1"/>
</dbReference>
<evidence type="ECO:0000256" key="8">
    <source>
        <dbReference type="ARBA" id="ARBA00023180"/>
    </source>
</evidence>
<keyword evidence="5 13" id="KW-1133">Transmembrane helix</keyword>
<dbReference type="InterPro" id="IPR003915">
    <property type="entry name" value="PKD_2"/>
</dbReference>
<feature type="transmembrane region" description="Helical" evidence="13">
    <location>
        <begin position="1000"/>
        <end position="1020"/>
    </location>
</feature>
<dbReference type="InterPro" id="IPR013122">
    <property type="entry name" value="PKD1_2_channel"/>
</dbReference>
<keyword evidence="10" id="KW-0407">Ion channel</keyword>
<dbReference type="SUPFAM" id="SSF81324">
    <property type="entry name" value="Voltage-gated potassium channels"/>
    <property type="match status" value="1"/>
</dbReference>
<evidence type="ECO:0000256" key="11">
    <source>
        <dbReference type="PIRSR" id="PIRSR603915-2"/>
    </source>
</evidence>
<dbReference type="Pfam" id="PF02010">
    <property type="entry name" value="REJ"/>
    <property type="match status" value="1"/>
</dbReference>
<keyword evidence="10" id="KW-0479">Metal-binding</keyword>
<dbReference type="PROSITE" id="PS50095">
    <property type="entry name" value="PLAT"/>
    <property type="match status" value="1"/>
</dbReference>
<feature type="transmembrane region" description="Helical" evidence="13">
    <location>
        <begin position="1210"/>
        <end position="1230"/>
    </location>
</feature>
<dbReference type="PRINTS" id="PR01433">
    <property type="entry name" value="POLYCYSTIN2"/>
</dbReference>
<evidence type="ECO:0000256" key="2">
    <source>
        <dbReference type="ARBA" id="ARBA00007200"/>
    </source>
</evidence>
<keyword evidence="10" id="KW-0406">Ion transport</keyword>
<keyword evidence="10" id="KW-0107">Calcium channel</keyword>
<dbReference type="PROSITE" id="PS50041">
    <property type="entry name" value="C_TYPE_LECTIN_2"/>
    <property type="match status" value="1"/>
</dbReference>
<evidence type="ECO:0000256" key="3">
    <source>
        <dbReference type="ARBA" id="ARBA00022692"/>
    </source>
</evidence>
<feature type="transmembrane region" description="Helical" evidence="13">
    <location>
        <begin position="236"/>
        <end position="261"/>
    </location>
</feature>
<dbReference type="Gene3D" id="3.10.100.10">
    <property type="entry name" value="Mannose-Binding Protein A, subunit A"/>
    <property type="match status" value="1"/>
</dbReference>